<accession>A0ABW2FCH1</accession>
<dbReference type="Pfam" id="PF12900">
    <property type="entry name" value="Pyridox_ox_2"/>
    <property type="match status" value="1"/>
</dbReference>
<organism evidence="2 3">
    <name type="scientific">Cohnella cellulosilytica</name>
    <dbReference type="NCBI Taxonomy" id="986710"/>
    <lineage>
        <taxon>Bacteria</taxon>
        <taxon>Bacillati</taxon>
        <taxon>Bacillota</taxon>
        <taxon>Bacilli</taxon>
        <taxon>Bacillales</taxon>
        <taxon>Paenibacillaceae</taxon>
        <taxon>Cohnella</taxon>
    </lineage>
</organism>
<evidence type="ECO:0000256" key="1">
    <source>
        <dbReference type="SAM" id="MobiDB-lite"/>
    </source>
</evidence>
<evidence type="ECO:0000313" key="3">
    <source>
        <dbReference type="Proteomes" id="UP001596378"/>
    </source>
</evidence>
<dbReference type="PANTHER" id="PTHR34071">
    <property type="entry name" value="5-NITROIMIDAZOLE ANTIBIOTICS RESISTANCE PROTEIN, NIMA-FAMILY-RELATED PROTEIN-RELATED"/>
    <property type="match status" value="1"/>
</dbReference>
<feature type="region of interest" description="Disordered" evidence="1">
    <location>
        <begin position="189"/>
        <end position="215"/>
    </location>
</feature>
<feature type="compositionally biased region" description="Basic and acidic residues" evidence="1">
    <location>
        <begin position="191"/>
        <end position="200"/>
    </location>
</feature>
<dbReference type="Proteomes" id="UP001596378">
    <property type="component" value="Unassembled WGS sequence"/>
</dbReference>
<proteinExistence type="predicted"/>
<dbReference type="RefSeq" id="WP_378051326.1">
    <property type="nucleotide sequence ID" value="NZ_JBHMDN010000034.1"/>
</dbReference>
<evidence type="ECO:0000313" key="2">
    <source>
        <dbReference type="EMBL" id="MFC7149614.1"/>
    </source>
</evidence>
<comment type="caution">
    <text evidence="2">The sequence shown here is derived from an EMBL/GenBank/DDBJ whole genome shotgun (WGS) entry which is preliminary data.</text>
</comment>
<reference evidence="3" key="1">
    <citation type="journal article" date="2019" name="Int. J. Syst. Evol. Microbiol.">
        <title>The Global Catalogue of Microorganisms (GCM) 10K type strain sequencing project: providing services to taxonomists for standard genome sequencing and annotation.</title>
        <authorList>
            <consortium name="The Broad Institute Genomics Platform"/>
            <consortium name="The Broad Institute Genome Sequencing Center for Infectious Disease"/>
            <person name="Wu L."/>
            <person name="Ma J."/>
        </authorList>
    </citation>
    <scope>NUCLEOTIDE SEQUENCE [LARGE SCALE GENOMIC DNA]</scope>
    <source>
        <strain evidence="3">KCTC 12907</strain>
    </source>
</reference>
<gene>
    <name evidence="2" type="ORF">ACFQMJ_13840</name>
</gene>
<dbReference type="InterPro" id="IPR012349">
    <property type="entry name" value="Split_barrel_FMN-bd"/>
</dbReference>
<dbReference type="SUPFAM" id="SSF50475">
    <property type="entry name" value="FMN-binding split barrel"/>
    <property type="match status" value="1"/>
</dbReference>
<protein>
    <submittedName>
        <fullName evidence="2">Pyridoxamine 5'-phosphate oxidase family protein</fullName>
    </submittedName>
</protein>
<dbReference type="EMBL" id="JBHTAI010000007">
    <property type="protein sequence ID" value="MFC7149614.1"/>
    <property type="molecule type" value="Genomic_DNA"/>
</dbReference>
<sequence>MRRKEFKADEQECIDFLMEKHDGVLTFVGADGWPKAVPLNYAWQDGAVYFHGSKHGEKMAGLASDPRAEFVVYEAHAFIPSHFTDPYLACPATVFFRSARIRGTIVQVEEAEEKAAALGALLRGMQPEGGHAPIDASDPRYASSLRGVAVMRLDPDSLTGKFKFGQNVPEAKREKIVEGLLERGLPGDADTVARIRDAAPKKRRLPSTPEQDSGL</sequence>
<dbReference type="InterPro" id="IPR024747">
    <property type="entry name" value="Pyridox_Oxase-rel"/>
</dbReference>
<keyword evidence="3" id="KW-1185">Reference proteome</keyword>
<dbReference type="Gene3D" id="2.30.110.10">
    <property type="entry name" value="Electron Transport, Fmn-binding Protein, Chain A"/>
    <property type="match status" value="1"/>
</dbReference>
<name>A0ABW2FCH1_9BACL</name>
<dbReference type="PANTHER" id="PTHR34071:SF2">
    <property type="entry name" value="FLAVIN-NUCLEOTIDE-BINDING PROTEIN"/>
    <property type="match status" value="1"/>
</dbReference>